<feature type="region of interest" description="Disordered" evidence="1">
    <location>
        <begin position="434"/>
        <end position="458"/>
    </location>
</feature>
<comment type="caution">
    <text evidence="2">The sequence shown here is derived from an EMBL/GenBank/DDBJ whole genome shotgun (WGS) entry which is preliminary data.</text>
</comment>
<feature type="region of interest" description="Disordered" evidence="1">
    <location>
        <begin position="350"/>
        <end position="393"/>
    </location>
</feature>
<feature type="compositionally biased region" description="Low complexity" evidence="1">
    <location>
        <begin position="374"/>
        <end position="385"/>
    </location>
</feature>
<dbReference type="Proteomes" id="UP000620124">
    <property type="component" value="Unassembled WGS sequence"/>
</dbReference>
<feature type="compositionally biased region" description="Low complexity" evidence="1">
    <location>
        <begin position="500"/>
        <end position="529"/>
    </location>
</feature>
<sequence>MSASEGWLAQRAWTTLPPPLLTLPSEILELCAFHLATAPPNLGPPAALLPLLSVCRDIHRRLGWGRNWGFWARLNSAKFTPSPYPGYLPYDGYPYDPPDAPSTSSSSGNTTKLIRSAHALRARCSALSIIRRGDPFAPGAARALKIAHSDDLAQKGKNRRQLAWANARAFSLRYVRERLYEGRYGDDELTITDSNSLSAAVSALLQRAFPDPPISPADILDELLEDENQLRHDLDAAEALEAQPESAHPAWRVGWPRDAEPSAAAMWVLWAFESEETLRAEPESLRRHMMALLLPMVVAPFRYASALAPPHHYTVPLLPEVYASAAFDDAQMITVPTNHGPERLSSTLAPRAIATGPRTPPTAAQDSSARRPRASSSSRACRSARGWACPPHLPRDRAEAEARFYASGGVGTPPIGPTQEDVLEKNARPMVRFERQLPTVSSSSSSTSTPSTTLTPTAIDALRAVDPGADVDSFDADGDTASGRLAPPLWRSRLCRTYDAPASSTSSSASSRGAPAPAAVGPRTTPAAPSAGTGLETRTGSGRGGAPPGRIGPVYTPGSFTGLWAGTMLMPSEQAYTRLIETPGGVFPQGGLANEEFVTARRPVYMRLREHWSFHPNHPVPPPAPNSTTADEGMRTGWLPPGARVVGVGGSAVEVRVPSGSAPLDLSAPATTSASGWDGRRAETSYTYHTPVDARAPAAEHPAHDRESCPGCVRATSEAGGRTSASLSGGSDADWSEWDAPAWAAHRFDEDEGWERGCDGVQDVVFEGETDQRHGMAWYHYEFAGRVRPWDGLIGLVMRPRERTLGMPTYFISGHLVGKDTFEGTWQMAVQDPLTPSWGGSICLARGED</sequence>
<accession>A0A8H6X286</accession>
<name>A0A8H6X286_9AGAR</name>
<feature type="region of interest" description="Disordered" evidence="1">
    <location>
        <begin position="500"/>
        <end position="554"/>
    </location>
</feature>
<proteinExistence type="predicted"/>
<evidence type="ECO:0000256" key="1">
    <source>
        <dbReference type="SAM" id="MobiDB-lite"/>
    </source>
</evidence>
<evidence type="ECO:0008006" key="4">
    <source>
        <dbReference type="Google" id="ProtNLM"/>
    </source>
</evidence>
<gene>
    <name evidence="2" type="ORF">MVEN_02387300</name>
</gene>
<protein>
    <recommendedName>
        <fullName evidence="4">F-box domain-containing protein</fullName>
    </recommendedName>
</protein>
<reference evidence="2" key="1">
    <citation type="submission" date="2020-05" db="EMBL/GenBank/DDBJ databases">
        <title>Mycena genomes resolve the evolution of fungal bioluminescence.</title>
        <authorList>
            <person name="Tsai I.J."/>
        </authorList>
    </citation>
    <scope>NUCLEOTIDE SEQUENCE</scope>
    <source>
        <strain evidence="2">CCC161011</strain>
    </source>
</reference>
<feature type="compositionally biased region" description="Low complexity" evidence="1">
    <location>
        <begin position="438"/>
        <end position="457"/>
    </location>
</feature>
<keyword evidence="3" id="KW-1185">Reference proteome</keyword>
<feature type="region of interest" description="Disordered" evidence="1">
    <location>
        <begin position="697"/>
        <end position="734"/>
    </location>
</feature>
<dbReference type="AlphaFoldDB" id="A0A8H6X286"/>
<evidence type="ECO:0000313" key="2">
    <source>
        <dbReference type="EMBL" id="KAF7332825.1"/>
    </source>
</evidence>
<dbReference type="OrthoDB" id="434783at2759"/>
<organism evidence="2 3">
    <name type="scientific">Mycena venus</name>
    <dbReference type="NCBI Taxonomy" id="2733690"/>
    <lineage>
        <taxon>Eukaryota</taxon>
        <taxon>Fungi</taxon>
        <taxon>Dikarya</taxon>
        <taxon>Basidiomycota</taxon>
        <taxon>Agaricomycotina</taxon>
        <taxon>Agaricomycetes</taxon>
        <taxon>Agaricomycetidae</taxon>
        <taxon>Agaricales</taxon>
        <taxon>Marasmiineae</taxon>
        <taxon>Mycenaceae</taxon>
        <taxon>Mycena</taxon>
    </lineage>
</organism>
<dbReference type="EMBL" id="JACAZI010000031">
    <property type="protein sequence ID" value="KAF7332825.1"/>
    <property type="molecule type" value="Genomic_DNA"/>
</dbReference>
<evidence type="ECO:0000313" key="3">
    <source>
        <dbReference type="Proteomes" id="UP000620124"/>
    </source>
</evidence>